<evidence type="ECO:0000256" key="8">
    <source>
        <dbReference type="ARBA" id="ARBA00023136"/>
    </source>
</evidence>
<proteinExistence type="predicted"/>
<evidence type="ECO:0000256" key="1">
    <source>
        <dbReference type="ARBA" id="ARBA00004651"/>
    </source>
</evidence>
<dbReference type="PRINTS" id="PR00237">
    <property type="entry name" value="GPCRRHODOPSN"/>
</dbReference>
<feature type="transmembrane region" description="Helical" evidence="11">
    <location>
        <begin position="25"/>
        <end position="49"/>
    </location>
</feature>
<keyword evidence="5" id="KW-0552">Olfaction</keyword>
<keyword evidence="7" id="KW-0297">G-protein coupled receptor</keyword>
<dbReference type="GO" id="GO:0005886">
    <property type="term" value="C:plasma membrane"/>
    <property type="evidence" value="ECO:0000318"/>
    <property type="project" value="GO_Central"/>
</dbReference>
<evidence type="ECO:0000259" key="12">
    <source>
        <dbReference type="PROSITE" id="PS50262"/>
    </source>
</evidence>
<keyword evidence="4 11" id="KW-0812">Transmembrane</keyword>
<evidence type="ECO:0000313" key="13">
    <source>
        <dbReference type="Ensembl" id="ENSLOCP00000000704.1"/>
    </source>
</evidence>
<evidence type="ECO:0000256" key="5">
    <source>
        <dbReference type="ARBA" id="ARBA00022725"/>
    </source>
</evidence>
<dbReference type="GO" id="GO:0050911">
    <property type="term" value="P:detection of chemical stimulus involved in sensory perception of smell"/>
    <property type="evidence" value="ECO:0000318"/>
    <property type="project" value="GO_Central"/>
</dbReference>
<evidence type="ECO:0000256" key="9">
    <source>
        <dbReference type="ARBA" id="ARBA00023170"/>
    </source>
</evidence>
<reference evidence="13" key="3">
    <citation type="submission" date="2025-09" db="UniProtKB">
        <authorList>
            <consortium name="Ensembl"/>
        </authorList>
    </citation>
    <scope>IDENTIFICATION</scope>
</reference>
<feature type="transmembrane region" description="Helical" evidence="11">
    <location>
        <begin position="236"/>
        <end position="260"/>
    </location>
</feature>
<dbReference type="GO" id="GO:0004930">
    <property type="term" value="F:G protein-coupled receptor activity"/>
    <property type="evidence" value="ECO:0007669"/>
    <property type="project" value="UniProtKB-KW"/>
</dbReference>
<accession>W5LX47</accession>
<organism evidence="13 14">
    <name type="scientific">Lepisosteus oculatus</name>
    <name type="common">Spotted gar</name>
    <dbReference type="NCBI Taxonomy" id="7918"/>
    <lineage>
        <taxon>Eukaryota</taxon>
        <taxon>Metazoa</taxon>
        <taxon>Chordata</taxon>
        <taxon>Craniata</taxon>
        <taxon>Vertebrata</taxon>
        <taxon>Euteleostomi</taxon>
        <taxon>Actinopterygii</taxon>
        <taxon>Neopterygii</taxon>
        <taxon>Holostei</taxon>
        <taxon>Semionotiformes</taxon>
        <taxon>Lepisosteidae</taxon>
        <taxon>Lepisosteus</taxon>
    </lineage>
</organism>
<dbReference type="PRINTS" id="PR00245">
    <property type="entry name" value="OLFACTORYR"/>
</dbReference>
<dbReference type="InterPro" id="IPR017452">
    <property type="entry name" value="GPCR_Rhodpsn_7TM"/>
</dbReference>
<comment type="subcellular location">
    <subcellularLocation>
        <location evidence="1">Cell membrane</location>
        <topology evidence="1">Multi-pass membrane protein</topology>
    </subcellularLocation>
</comment>
<keyword evidence="2" id="KW-1003">Cell membrane</keyword>
<dbReference type="InterPro" id="IPR000725">
    <property type="entry name" value="Olfact_rcpt"/>
</dbReference>
<feature type="transmembrane region" description="Helical" evidence="11">
    <location>
        <begin position="148"/>
        <end position="177"/>
    </location>
</feature>
<dbReference type="GeneTree" id="ENSGT00940000153683"/>
<dbReference type="InParanoid" id="W5LX47"/>
<feature type="transmembrane region" description="Helical" evidence="11">
    <location>
        <begin position="61"/>
        <end position="78"/>
    </location>
</feature>
<sequence length="325" mass="36732">MSRPNITLHSEFIIMGLQILQEQDTALFIIFLILFLATFLGNLLIVLLITFDQHFHTPMYFFLWNLAVLDILLSTSAIPKMLVGLLGHKIISFSGCFAQMYFLISFTAIEGFLVAAMAHDRYVAVVKPLHYNTLISTKACITMMSTAWVLGFLAPLLSVVLASTLSFCGSNFILHIVCDYHSVMSLACGDVTAQMNFTLSVAMLSIYVPFLYVLWTYCRIIASVMKLKIVEGRKKAFSMCSSHVTVVFLYYASGAVVYIGLREERIPPDGRIFIGGLNYFLTPLLNPIIYSLRNEKIKAAVQMYFKQRILSLTIYHNLYQKSNQD</sequence>
<evidence type="ECO:0000256" key="10">
    <source>
        <dbReference type="ARBA" id="ARBA00023224"/>
    </source>
</evidence>
<evidence type="ECO:0000256" key="7">
    <source>
        <dbReference type="ARBA" id="ARBA00023040"/>
    </source>
</evidence>
<keyword evidence="6 11" id="KW-1133">Transmembrane helix</keyword>
<reference evidence="13" key="2">
    <citation type="submission" date="2025-08" db="UniProtKB">
        <authorList>
            <consortium name="Ensembl"/>
        </authorList>
    </citation>
    <scope>IDENTIFICATION</scope>
</reference>
<dbReference type="STRING" id="7918.ENSLOCP00000000704"/>
<dbReference type="PANTHER" id="PTHR26453">
    <property type="entry name" value="OLFACTORY RECEPTOR"/>
    <property type="match status" value="1"/>
</dbReference>
<dbReference type="PROSITE" id="PS50262">
    <property type="entry name" value="G_PROTEIN_RECEP_F1_2"/>
    <property type="match status" value="1"/>
</dbReference>
<dbReference type="eggNOG" id="ENOG502QVH7">
    <property type="taxonomic scope" value="Eukaryota"/>
</dbReference>
<keyword evidence="10" id="KW-0807">Transducer</keyword>
<feature type="transmembrane region" description="Helical" evidence="11">
    <location>
        <begin position="197"/>
        <end position="215"/>
    </location>
</feature>
<evidence type="ECO:0000256" key="6">
    <source>
        <dbReference type="ARBA" id="ARBA00022989"/>
    </source>
</evidence>
<dbReference type="Pfam" id="PF13853">
    <property type="entry name" value="7tm_4"/>
    <property type="match status" value="1"/>
</dbReference>
<dbReference type="Ensembl" id="ENSLOCT00000000707.1">
    <property type="protein sequence ID" value="ENSLOCP00000000704.1"/>
    <property type="gene ID" value="ENSLOCG00000000638.1"/>
</dbReference>
<evidence type="ECO:0000256" key="3">
    <source>
        <dbReference type="ARBA" id="ARBA00022606"/>
    </source>
</evidence>
<keyword evidence="8 11" id="KW-0472">Membrane</keyword>
<reference evidence="14" key="1">
    <citation type="submission" date="2011-12" db="EMBL/GenBank/DDBJ databases">
        <title>The Draft Genome of Lepisosteus oculatus.</title>
        <authorList>
            <consortium name="The Broad Institute Genome Assembly &amp; Analysis Group"/>
            <consortium name="Computational R&amp;D Group"/>
            <consortium name="and Sequencing Platform"/>
            <person name="Di Palma F."/>
            <person name="Alfoldi J."/>
            <person name="Johnson J."/>
            <person name="Berlin A."/>
            <person name="Gnerre S."/>
            <person name="Jaffe D."/>
            <person name="MacCallum I."/>
            <person name="Young S."/>
            <person name="Walker B.J."/>
            <person name="Lander E.S."/>
            <person name="Lindblad-Toh K."/>
        </authorList>
    </citation>
    <scope>NUCLEOTIDE SEQUENCE [LARGE SCALE GENOMIC DNA]</scope>
</reference>
<dbReference type="FunFam" id="1.20.1070.10:FF:000015">
    <property type="entry name" value="Olfactory receptor"/>
    <property type="match status" value="1"/>
</dbReference>
<dbReference type="GO" id="GO:0004984">
    <property type="term" value="F:olfactory receptor activity"/>
    <property type="evidence" value="ECO:0000318"/>
    <property type="project" value="GO_Central"/>
</dbReference>
<evidence type="ECO:0000313" key="14">
    <source>
        <dbReference type="Proteomes" id="UP000018468"/>
    </source>
</evidence>
<dbReference type="SUPFAM" id="SSF81321">
    <property type="entry name" value="Family A G protein-coupled receptor-like"/>
    <property type="match status" value="1"/>
</dbReference>
<keyword evidence="14" id="KW-1185">Reference proteome</keyword>
<dbReference type="InterPro" id="IPR000276">
    <property type="entry name" value="GPCR_Rhodpsn"/>
</dbReference>
<name>W5LX47_LEPOC</name>
<keyword evidence="3" id="KW-0716">Sensory transduction</keyword>
<dbReference type="Proteomes" id="UP000018468">
    <property type="component" value="Unassembled WGS sequence"/>
</dbReference>
<feature type="transmembrane region" description="Helical" evidence="11">
    <location>
        <begin position="98"/>
        <end position="118"/>
    </location>
</feature>
<keyword evidence="9" id="KW-0675">Receptor</keyword>
<feature type="transmembrane region" description="Helical" evidence="11">
    <location>
        <begin position="272"/>
        <end position="292"/>
    </location>
</feature>
<protein>
    <recommendedName>
        <fullName evidence="12">G-protein coupled receptors family 1 profile domain-containing protein</fullName>
    </recommendedName>
</protein>
<evidence type="ECO:0000256" key="4">
    <source>
        <dbReference type="ARBA" id="ARBA00022692"/>
    </source>
</evidence>
<evidence type="ECO:0000256" key="2">
    <source>
        <dbReference type="ARBA" id="ARBA00022475"/>
    </source>
</evidence>
<dbReference type="AlphaFoldDB" id="W5LX47"/>
<dbReference type="Gene3D" id="1.20.1070.10">
    <property type="entry name" value="Rhodopsin 7-helix transmembrane proteins"/>
    <property type="match status" value="1"/>
</dbReference>
<feature type="domain" description="G-protein coupled receptors family 1 profile" evidence="12">
    <location>
        <begin position="41"/>
        <end position="290"/>
    </location>
</feature>
<dbReference type="HOGENOM" id="CLU_012526_0_1_1"/>
<evidence type="ECO:0000256" key="11">
    <source>
        <dbReference type="SAM" id="Phobius"/>
    </source>
</evidence>